<dbReference type="GO" id="GO:0051301">
    <property type="term" value="P:cell division"/>
    <property type="evidence" value="ECO:0007669"/>
    <property type="project" value="UniProtKB-KW"/>
</dbReference>
<dbReference type="GO" id="GO:0071555">
    <property type="term" value="P:cell wall organization"/>
    <property type="evidence" value="ECO:0007669"/>
    <property type="project" value="UniProtKB-KW"/>
</dbReference>
<dbReference type="EMBL" id="FMVW01000002">
    <property type="protein sequence ID" value="SCZ31922.1"/>
    <property type="molecule type" value="Genomic_DNA"/>
</dbReference>
<evidence type="ECO:0000313" key="14">
    <source>
        <dbReference type="Proteomes" id="UP000199347"/>
    </source>
</evidence>
<comment type="catalytic activity">
    <reaction evidence="9 10">
        <text>UDP-N-acetyl-alpha-D-muramoyl-L-alanine + D-glutamate + ATP = UDP-N-acetyl-alpha-D-muramoyl-L-alanyl-D-glutamate + ADP + phosphate + H(+)</text>
        <dbReference type="Rhea" id="RHEA:16429"/>
        <dbReference type="ChEBI" id="CHEBI:15378"/>
        <dbReference type="ChEBI" id="CHEBI:29986"/>
        <dbReference type="ChEBI" id="CHEBI:30616"/>
        <dbReference type="ChEBI" id="CHEBI:43474"/>
        <dbReference type="ChEBI" id="CHEBI:83898"/>
        <dbReference type="ChEBI" id="CHEBI:83900"/>
        <dbReference type="ChEBI" id="CHEBI:456216"/>
        <dbReference type="EC" id="6.3.2.9"/>
    </reaction>
</comment>
<keyword evidence="9 10" id="KW-0133">Cell shape</keyword>
<dbReference type="NCBIfam" id="TIGR01087">
    <property type="entry name" value="murD"/>
    <property type="match status" value="1"/>
</dbReference>
<evidence type="ECO:0000259" key="11">
    <source>
        <dbReference type="Pfam" id="PF02875"/>
    </source>
</evidence>
<evidence type="ECO:0000313" key="13">
    <source>
        <dbReference type="EMBL" id="SCZ31922.1"/>
    </source>
</evidence>
<dbReference type="Pfam" id="PF08245">
    <property type="entry name" value="Mur_ligase_M"/>
    <property type="match status" value="1"/>
</dbReference>
<dbReference type="GO" id="GO:0005524">
    <property type="term" value="F:ATP binding"/>
    <property type="evidence" value="ECO:0007669"/>
    <property type="project" value="UniProtKB-UniRule"/>
</dbReference>
<dbReference type="SUPFAM" id="SSF53623">
    <property type="entry name" value="MurD-like peptide ligases, catalytic domain"/>
    <property type="match status" value="1"/>
</dbReference>
<dbReference type="GO" id="GO:0004326">
    <property type="term" value="F:tetrahydrofolylpolyglutamate synthase activity"/>
    <property type="evidence" value="ECO:0007669"/>
    <property type="project" value="InterPro"/>
</dbReference>
<dbReference type="PROSITE" id="PS01011">
    <property type="entry name" value="FOLYLPOLYGLU_SYNT_1"/>
    <property type="match status" value="1"/>
</dbReference>
<dbReference type="InterPro" id="IPR018109">
    <property type="entry name" value="Folylpolyglutamate_synth_CS"/>
</dbReference>
<dbReference type="Proteomes" id="UP000199347">
    <property type="component" value="Unassembled WGS sequence"/>
</dbReference>
<comment type="function">
    <text evidence="9 10">Cell wall formation. Catalyzes the addition of glutamate to the nucleotide precursor UDP-N-acetylmuramoyl-L-alanine (UMA).</text>
</comment>
<evidence type="ECO:0000256" key="3">
    <source>
        <dbReference type="ARBA" id="ARBA00022490"/>
    </source>
</evidence>
<keyword evidence="8 9" id="KW-0131">Cell cycle</keyword>
<keyword evidence="5 9" id="KW-0132">Cell division</keyword>
<evidence type="ECO:0000256" key="10">
    <source>
        <dbReference type="RuleBase" id="RU003664"/>
    </source>
</evidence>
<dbReference type="HAMAP" id="MF_00639">
    <property type="entry name" value="MurD"/>
    <property type="match status" value="1"/>
</dbReference>
<dbReference type="STRING" id="1120955.SAMN03080610_01445"/>
<dbReference type="Pfam" id="PF02875">
    <property type="entry name" value="Mur_ligase_C"/>
    <property type="match status" value="1"/>
</dbReference>
<proteinExistence type="inferred from homology"/>
<protein>
    <recommendedName>
        <fullName evidence="9 10">UDP-N-acetylmuramoylalanine--D-glutamate ligase</fullName>
        <ecNumber evidence="9 10">6.3.2.9</ecNumber>
    </recommendedName>
    <alternativeName>
        <fullName evidence="9">D-glutamic acid-adding enzyme</fullName>
    </alternativeName>
    <alternativeName>
        <fullName evidence="9">UDP-N-acetylmuramoyl-L-alanyl-D-glutamate synthetase</fullName>
    </alternativeName>
</protein>
<dbReference type="SUPFAM" id="SSF51735">
    <property type="entry name" value="NAD(P)-binding Rossmann-fold domains"/>
    <property type="match status" value="1"/>
</dbReference>
<accession>A0A1G5N3K3</accession>
<organism evidence="13 14">
    <name type="scientific">Afifella marina DSM 2698</name>
    <dbReference type="NCBI Taxonomy" id="1120955"/>
    <lineage>
        <taxon>Bacteria</taxon>
        <taxon>Pseudomonadati</taxon>
        <taxon>Pseudomonadota</taxon>
        <taxon>Alphaproteobacteria</taxon>
        <taxon>Hyphomicrobiales</taxon>
        <taxon>Afifellaceae</taxon>
        <taxon>Afifella</taxon>
    </lineage>
</organism>
<evidence type="ECO:0000256" key="1">
    <source>
        <dbReference type="ARBA" id="ARBA00004496"/>
    </source>
</evidence>
<dbReference type="GO" id="GO:0008764">
    <property type="term" value="F:UDP-N-acetylmuramoylalanine-D-glutamate ligase activity"/>
    <property type="evidence" value="ECO:0007669"/>
    <property type="project" value="UniProtKB-UniRule"/>
</dbReference>
<keyword evidence="9 10" id="KW-0573">Peptidoglycan synthesis</keyword>
<dbReference type="EC" id="6.3.2.9" evidence="9 10"/>
<feature type="binding site" evidence="9">
    <location>
        <begin position="119"/>
        <end position="125"/>
    </location>
    <ligand>
        <name>ATP</name>
        <dbReference type="ChEBI" id="CHEBI:30616"/>
    </ligand>
</feature>
<evidence type="ECO:0000256" key="2">
    <source>
        <dbReference type="ARBA" id="ARBA00004752"/>
    </source>
</evidence>
<keyword evidence="4 9" id="KW-0436">Ligase</keyword>
<comment type="subcellular location">
    <subcellularLocation>
        <location evidence="1 9 10">Cytoplasm</location>
    </subcellularLocation>
</comment>
<keyword evidence="3 9" id="KW-0963">Cytoplasm</keyword>
<dbReference type="PANTHER" id="PTHR43692">
    <property type="entry name" value="UDP-N-ACETYLMURAMOYLALANINE--D-GLUTAMATE LIGASE"/>
    <property type="match status" value="1"/>
</dbReference>
<comment type="similarity">
    <text evidence="9">Belongs to the MurCDEF family.</text>
</comment>
<evidence type="ECO:0000256" key="5">
    <source>
        <dbReference type="ARBA" id="ARBA00022618"/>
    </source>
</evidence>
<evidence type="ECO:0000259" key="12">
    <source>
        <dbReference type="Pfam" id="PF08245"/>
    </source>
</evidence>
<gene>
    <name evidence="9" type="primary">murD</name>
    <name evidence="13" type="ORF">SAMN03080610_01445</name>
</gene>
<reference evidence="13 14" key="1">
    <citation type="submission" date="2016-10" db="EMBL/GenBank/DDBJ databases">
        <authorList>
            <person name="de Groot N.N."/>
        </authorList>
    </citation>
    <scope>NUCLEOTIDE SEQUENCE [LARGE SCALE GENOMIC DNA]</scope>
    <source>
        <strain evidence="13 14">DSM 2698</strain>
    </source>
</reference>
<dbReference type="InterPro" id="IPR036565">
    <property type="entry name" value="Mur-like_cat_sf"/>
</dbReference>
<keyword evidence="14" id="KW-1185">Reference proteome</keyword>
<dbReference type="SUPFAM" id="SSF53244">
    <property type="entry name" value="MurD-like peptide ligases, peptide-binding domain"/>
    <property type="match status" value="1"/>
</dbReference>
<dbReference type="PANTHER" id="PTHR43692:SF1">
    <property type="entry name" value="UDP-N-ACETYLMURAMOYLALANINE--D-GLUTAMATE LIGASE"/>
    <property type="match status" value="1"/>
</dbReference>
<dbReference type="InterPro" id="IPR036291">
    <property type="entry name" value="NAD(P)-bd_dom_sf"/>
</dbReference>
<dbReference type="InterPro" id="IPR005762">
    <property type="entry name" value="MurD"/>
</dbReference>
<dbReference type="RefSeq" id="WP_092811018.1">
    <property type="nucleotide sequence ID" value="NZ_FMVW01000002.1"/>
</dbReference>
<evidence type="ECO:0000256" key="7">
    <source>
        <dbReference type="ARBA" id="ARBA00022840"/>
    </source>
</evidence>
<dbReference type="GO" id="GO:0005737">
    <property type="term" value="C:cytoplasm"/>
    <property type="evidence" value="ECO:0007669"/>
    <property type="project" value="UniProtKB-SubCell"/>
</dbReference>
<keyword evidence="7 9" id="KW-0067">ATP-binding</keyword>
<dbReference type="InterPro" id="IPR036615">
    <property type="entry name" value="Mur_ligase_C_dom_sf"/>
</dbReference>
<dbReference type="OrthoDB" id="9809796at2"/>
<dbReference type="InterPro" id="IPR004101">
    <property type="entry name" value="Mur_ligase_C"/>
</dbReference>
<dbReference type="UniPathway" id="UPA00219"/>
<dbReference type="Gene3D" id="3.90.190.20">
    <property type="entry name" value="Mur ligase, C-terminal domain"/>
    <property type="match status" value="1"/>
</dbReference>
<dbReference type="GO" id="GO:0009252">
    <property type="term" value="P:peptidoglycan biosynthetic process"/>
    <property type="evidence" value="ECO:0007669"/>
    <property type="project" value="UniProtKB-UniRule"/>
</dbReference>
<comment type="pathway">
    <text evidence="2 9 10">Cell wall biogenesis; peptidoglycan biosynthesis.</text>
</comment>
<evidence type="ECO:0000256" key="6">
    <source>
        <dbReference type="ARBA" id="ARBA00022741"/>
    </source>
</evidence>
<dbReference type="InterPro" id="IPR013221">
    <property type="entry name" value="Mur_ligase_cen"/>
</dbReference>
<evidence type="ECO:0000256" key="4">
    <source>
        <dbReference type="ARBA" id="ARBA00022598"/>
    </source>
</evidence>
<feature type="domain" description="Mur ligase central" evidence="12">
    <location>
        <begin position="117"/>
        <end position="307"/>
    </location>
</feature>
<dbReference type="Gene3D" id="3.40.50.720">
    <property type="entry name" value="NAD(P)-binding Rossmann-like Domain"/>
    <property type="match status" value="1"/>
</dbReference>
<dbReference type="AlphaFoldDB" id="A0A1G5N3K3"/>
<evidence type="ECO:0000256" key="9">
    <source>
        <dbReference type="HAMAP-Rule" id="MF_00639"/>
    </source>
</evidence>
<name>A0A1G5N3K3_AFIMA</name>
<sequence>MSIPLSHLKGKSLGVFGLARSGLATVKAAVSGGARVYAWDNREDARAKAAGEGVTLQEPGEWPWEELAALALAPGVPLTHPEPHPIVGMARGAGVEILCDAELLFRELEGKARFVAITGTNGKSTTTALIGHLLGEAGIAVEVGGNIGRSALDLAAPSASEPVSGSFPEQIYVLELSSYQLDLCHRLRPNVAVWLNLTPDHLDRHGDMAGYRHAKERIFAKMGGDDLAVLGIDETDMEEVAVALSERAQAPRLARVTVRERDAADIRVDEAGQMTDARNGERLNLSAFPSLRGRHNWQNAACAYAAVRELGVPVSIITEGMASFPGLEHRMQIVGRHGKVLFVDDSKATNADAAAPALATFQPVYWIVGGRPKAGGIHGLSGFFPRVAKAYLIGEAADEFSATLAARVPHVIAGELARAVRMAAEDAALDPEDEPVVLLSPAAASFDQFPDFEARGRAFVAAVNALDDASAQQAALSESAS</sequence>
<keyword evidence="9 10" id="KW-0961">Cell wall biogenesis/degradation</keyword>
<keyword evidence="6 9" id="KW-0547">Nucleotide-binding</keyword>
<evidence type="ECO:0000256" key="8">
    <source>
        <dbReference type="ARBA" id="ARBA00023306"/>
    </source>
</evidence>
<dbReference type="GO" id="GO:0008360">
    <property type="term" value="P:regulation of cell shape"/>
    <property type="evidence" value="ECO:0007669"/>
    <property type="project" value="UniProtKB-KW"/>
</dbReference>
<dbReference type="Gene3D" id="3.40.1190.10">
    <property type="entry name" value="Mur-like, catalytic domain"/>
    <property type="match status" value="1"/>
</dbReference>
<feature type="domain" description="Mur ligase C-terminal" evidence="11">
    <location>
        <begin position="329"/>
        <end position="441"/>
    </location>
</feature>